<dbReference type="AlphaFoldDB" id="A0A317WQI4"/>
<accession>A0A317WQI4</accession>
<dbReference type="EMBL" id="MSFK01000012">
    <property type="protein sequence ID" value="PWY88666.1"/>
    <property type="molecule type" value="Genomic_DNA"/>
</dbReference>
<name>A0A317WQI4_9EURO</name>
<dbReference type="GeneID" id="37110539"/>
<organism evidence="1 2">
    <name type="scientific">Aspergillus sclerotioniger CBS 115572</name>
    <dbReference type="NCBI Taxonomy" id="1450535"/>
    <lineage>
        <taxon>Eukaryota</taxon>
        <taxon>Fungi</taxon>
        <taxon>Dikarya</taxon>
        <taxon>Ascomycota</taxon>
        <taxon>Pezizomycotina</taxon>
        <taxon>Eurotiomycetes</taxon>
        <taxon>Eurotiomycetidae</taxon>
        <taxon>Eurotiales</taxon>
        <taxon>Aspergillaceae</taxon>
        <taxon>Aspergillus</taxon>
        <taxon>Aspergillus subgen. Circumdati</taxon>
    </lineage>
</organism>
<evidence type="ECO:0000313" key="1">
    <source>
        <dbReference type="EMBL" id="PWY88666.1"/>
    </source>
</evidence>
<reference evidence="1 2" key="1">
    <citation type="submission" date="2016-12" db="EMBL/GenBank/DDBJ databases">
        <title>The genomes of Aspergillus section Nigri reveals drivers in fungal speciation.</title>
        <authorList>
            <consortium name="DOE Joint Genome Institute"/>
            <person name="Vesth T.C."/>
            <person name="Nybo J."/>
            <person name="Theobald S."/>
            <person name="Brandl J."/>
            <person name="Frisvad J.C."/>
            <person name="Nielsen K.F."/>
            <person name="Lyhne E.K."/>
            <person name="Kogle M.E."/>
            <person name="Kuo A."/>
            <person name="Riley R."/>
            <person name="Clum A."/>
            <person name="Nolan M."/>
            <person name="Lipzen A."/>
            <person name="Salamov A."/>
            <person name="Henrissat B."/>
            <person name="Wiebenga A."/>
            <person name="De Vries R.P."/>
            <person name="Grigoriev I.V."/>
            <person name="Mortensen U.H."/>
            <person name="Andersen M.R."/>
            <person name="Baker S.E."/>
        </authorList>
    </citation>
    <scope>NUCLEOTIDE SEQUENCE [LARGE SCALE GENOMIC DNA]</scope>
    <source>
        <strain evidence="1 2">CBS 115572</strain>
    </source>
</reference>
<keyword evidence="2" id="KW-1185">Reference proteome</keyword>
<sequence length="85" mass="9118">MDASWWFYACASRATSVLRICGSGAQGLAYLVLSHRTYASRRTTQFGSTQVPGTSPLFRCARSVWSQDTGRTTGTGVGPLTGVHC</sequence>
<proteinExistence type="predicted"/>
<comment type="caution">
    <text evidence="1">The sequence shown here is derived from an EMBL/GenBank/DDBJ whole genome shotgun (WGS) entry which is preliminary data.</text>
</comment>
<dbReference type="Proteomes" id="UP000246702">
    <property type="component" value="Unassembled WGS sequence"/>
</dbReference>
<gene>
    <name evidence="1" type="ORF">BO94DRAFT_47180</name>
</gene>
<protein>
    <submittedName>
        <fullName evidence="1">Uncharacterized protein</fullName>
    </submittedName>
</protein>
<evidence type="ECO:0000313" key="2">
    <source>
        <dbReference type="Proteomes" id="UP000246702"/>
    </source>
</evidence>
<dbReference type="RefSeq" id="XP_025468028.1">
    <property type="nucleotide sequence ID" value="XM_025608396.1"/>
</dbReference>